<gene>
    <name evidence="1" type="ORF">BACUNI_04046</name>
</gene>
<evidence type="ECO:0000313" key="1">
    <source>
        <dbReference type="EMBL" id="EDO52431.1"/>
    </source>
</evidence>
<proteinExistence type="predicted"/>
<accession>A0ABC9N6U3</accession>
<comment type="caution">
    <text evidence="1">The sequence shown here is derived from an EMBL/GenBank/DDBJ whole genome shotgun (WGS) entry which is preliminary data.</text>
</comment>
<dbReference type="EMBL" id="AAYH02000048">
    <property type="protein sequence ID" value="EDO52431.1"/>
    <property type="molecule type" value="Genomic_DNA"/>
</dbReference>
<keyword evidence="2" id="KW-1185">Reference proteome</keyword>
<reference evidence="1" key="1">
    <citation type="submission" date="2007-06" db="EMBL/GenBank/DDBJ databases">
        <authorList>
            <person name="Fulton L."/>
            <person name="Clifton S."/>
            <person name="Fulton B."/>
            <person name="Xu J."/>
            <person name="Minx P."/>
            <person name="Pepin K.H."/>
            <person name="Johnson M."/>
            <person name="Thiruvilangam P."/>
            <person name="Bhonagiri V."/>
            <person name="Nash W.E."/>
            <person name="Mardis E.R."/>
            <person name="Wilson R.K."/>
        </authorList>
    </citation>
    <scope>NUCLEOTIDE SEQUENCE [LARGE SCALE GENOMIC DNA]</scope>
    <source>
        <strain evidence="1">ATCC 8492</strain>
    </source>
</reference>
<sequence length="220" mass="24330">MVQFGNEHGGYAVKCRAALLVDRGEHYQWVEAFHHYFCTAVCQAVHGGKYHAKAVEQWYADAELVIGGKLHVLTGKETVVGNVVVGQHDAFRESRSAGGVLHVHYIVASDLTFELIQAAVFYIVAQEKYFGRVVHAPVLLLPHVDDVFHIRETFAFQVSALASLQFRKHGIGHLHKVTVLFAIDDAEGMHVGVLAEIFQLGLFVVGVYRYVDGTYLGASV</sequence>
<reference evidence="1" key="2">
    <citation type="submission" date="2013-11" db="EMBL/GenBank/DDBJ databases">
        <title>Draft genome sequence of Bacteroides uniformis (ATCC 8492).</title>
        <authorList>
            <person name="Sudarsanam P."/>
            <person name="Ley R."/>
            <person name="Guruge J."/>
            <person name="Turnbaugh P.J."/>
            <person name="Mahowald M."/>
            <person name="Liep D."/>
            <person name="Gordon J."/>
        </authorList>
    </citation>
    <scope>NUCLEOTIDE SEQUENCE</scope>
    <source>
        <strain evidence="1">ATCC 8492</strain>
    </source>
</reference>
<dbReference type="Proteomes" id="UP000004110">
    <property type="component" value="Unassembled WGS sequence"/>
</dbReference>
<evidence type="ECO:0000313" key="2">
    <source>
        <dbReference type="Proteomes" id="UP000004110"/>
    </source>
</evidence>
<dbReference type="AlphaFoldDB" id="A0ABC9N6U3"/>
<protein>
    <submittedName>
        <fullName evidence="1">Uncharacterized protein</fullName>
    </submittedName>
</protein>
<organism evidence="1 2">
    <name type="scientific">Bacteroides uniformis (strain ATCC 8492 / DSM 6597 / CCUG 4942 / CIP 103695 / JCM 5828 / KCTC 5204 / NCTC 13054 / VPI 0061)</name>
    <dbReference type="NCBI Taxonomy" id="411479"/>
    <lineage>
        <taxon>Bacteria</taxon>
        <taxon>Pseudomonadati</taxon>
        <taxon>Bacteroidota</taxon>
        <taxon>Bacteroidia</taxon>
        <taxon>Bacteroidales</taxon>
        <taxon>Bacteroidaceae</taxon>
        <taxon>Bacteroides</taxon>
    </lineage>
</organism>
<name>A0ABC9N6U3_BACUC</name>